<organism evidence="1 2">
    <name type="scientific">Solilutibacter oculi</name>
    <dbReference type="NCBI Taxonomy" id="2698682"/>
    <lineage>
        <taxon>Bacteria</taxon>
        <taxon>Pseudomonadati</taxon>
        <taxon>Pseudomonadota</taxon>
        <taxon>Gammaproteobacteria</taxon>
        <taxon>Lysobacterales</taxon>
        <taxon>Lysobacteraceae</taxon>
        <taxon>Solilutibacter</taxon>
    </lineage>
</organism>
<dbReference type="RefSeq" id="WP_112926461.1">
    <property type="nucleotide sequence ID" value="NZ_CP029556.1"/>
</dbReference>
<dbReference type="KEGG" id="lue:DCD74_05645"/>
<sequence length="60" mass="6875">MSARWEYNIVNMPTNMWGTFNEKKLAEQFALLGRQGWELVSFNANPMTGTPLAIFKRPVA</sequence>
<dbReference type="Pfam" id="PF13783">
    <property type="entry name" value="DUF4177"/>
    <property type="match status" value="1"/>
</dbReference>
<protein>
    <recommendedName>
        <fullName evidence="3">DUF4177 domain-containing protein</fullName>
    </recommendedName>
</protein>
<dbReference type="AlphaFoldDB" id="A0A344J5D8"/>
<accession>A0A344J5D8</accession>
<evidence type="ECO:0008006" key="3">
    <source>
        <dbReference type="Google" id="ProtNLM"/>
    </source>
</evidence>
<evidence type="ECO:0000313" key="2">
    <source>
        <dbReference type="Proteomes" id="UP000251842"/>
    </source>
</evidence>
<evidence type="ECO:0000313" key="1">
    <source>
        <dbReference type="EMBL" id="AXA84248.1"/>
    </source>
</evidence>
<proteinExistence type="predicted"/>
<dbReference type="Proteomes" id="UP000251842">
    <property type="component" value="Chromosome"/>
</dbReference>
<keyword evidence="2" id="KW-1185">Reference proteome</keyword>
<name>A0A344J5D8_9GAMM</name>
<dbReference type="OrthoDB" id="9799495at2"/>
<dbReference type="EMBL" id="CP029556">
    <property type="protein sequence ID" value="AXA84248.1"/>
    <property type="molecule type" value="Genomic_DNA"/>
</dbReference>
<reference evidence="2" key="1">
    <citation type="submission" date="2018-05" db="EMBL/GenBank/DDBJ databases">
        <title>Luteimonas pekinense sp. nov., isolated from human Meibomian gland secretions, Beijing, China.</title>
        <authorList>
            <person name="Wen T."/>
            <person name="Bai H."/>
            <person name="Lv H."/>
        </authorList>
    </citation>
    <scope>NUCLEOTIDE SEQUENCE [LARGE SCALE GENOMIC DNA]</scope>
    <source>
        <strain evidence="2">83-4</strain>
    </source>
</reference>
<gene>
    <name evidence="1" type="ORF">DCD74_05645</name>
</gene>
<dbReference type="InterPro" id="IPR025234">
    <property type="entry name" value="YjzH-like"/>
</dbReference>